<gene>
    <name evidence="2" type="ORF">V5O48_007961</name>
</gene>
<dbReference type="EMBL" id="JBAHYK010000441">
    <property type="protein sequence ID" value="KAL0573992.1"/>
    <property type="molecule type" value="Genomic_DNA"/>
</dbReference>
<protein>
    <submittedName>
        <fullName evidence="2">Uncharacterized protein</fullName>
    </submittedName>
</protein>
<feature type="compositionally biased region" description="Polar residues" evidence="1">
    <location>
        <begin position="410"/>
        <end position="419"/>
    </location>
</feature>
<feature type="region of interest" description="Disordered" evidence="1">
    <location>
        <begin position="92"/>
        <end position="152"/>
    </location>
</feature>
<feature type="compositionally biased region" description="Low complexity" evidence="1">
    <location>
        <begin position="445"/>
        <end position="461"/>
    </location>
</feature>
<proteinExistence type="predicted"/>
<dbReference type="Proteomes" id="UP001465976">
    <property type="component" value="Unassembled WGS sequence"/>
</dbReference>
<name>A0ABR3FFD4_9AGAR</name>
<reference evidence="2 3" key="1">
    <citation type="submission" date="2024-02" db="EMBL/GenBank/DDBJ databases">
        <title>A draft genome for the cacao thread blight pathogen Marasmius crinis-equi.</title>
        <authorList>
            <person name="Cohen S.P."/>
            <person name="Baruah I.K."/>
            <person name="Amoako-Attah I."/>
            <person name="Bukari Y."/>
            <person name="Meinhardt L.W."/>
            <person name="Bailey B.A."/>
        </authorList>
    </citation>
    <scope>NUCLEOTIDE SEQUENCE [LARGE SCALE GENOMIC DNA]</scope>
    <source>
        <strain evidence="2 3">GH-76</strain>
    </source>
</reference>
<feature type="compositionally biased region" description="Basic and acidic residues" evidence="1">
    <location>
        <begin position="348"/>
        <end position="363"/>
    </location>
</feature>
<evidence type="ECO:0000313" key="3">
    <source>
        <dbReference type="Proteomes" id="UP001465976"/>
    </source>
</evidence>
<feature type="compositionally biased region" description="Acidic residues" evidence="1">
    <location>
        <begin position="398"/>
        <end position="407"/>
    </location>
</feature>
<feature type="compositionally biased region" description="Low complexity" evidence="1">
    <location>
        <begin position="642"/>
        <end position="677"/>
    </location>
</feature>
<evidence type="ECO:0000313" key="2">
    <source>
        <dbReference type="EMBL" id="KAL0573992.1"/>
    </source>
</evidence>
<sequence>MEDCRGQINAENLSRQSREFIEDYAERYDISKSLPTKDIIAKIFTNGRKIIPILQQHVWELNSQGEEDLVERFEAPEHESFLAQNQPKLIAGSLFDFPPPPEDTYTPSPGASPGHDDEGSDSLSEGSQNIVRGPPPKMEFVYPPKGRPRRDAKGRVVDGEFEPLSDNWLEEMLLDFETGRKDLGSELDDLLALVKDTSFRIMKLNAGIKKERKDKQVFLEALEKICGREIILQVQADALVTARGSRDGGAASQALPAGLPQGRVRVPASSKKKVILGNNPLPAAGDGHWKSAEKTNGSQPGPPEKSPRASTSKRSFREVDQEDDDNERPSSPSSETSFGRSKRPKQAKGKEKDDSTKDGRRDGDDDDDDEAPAPGAPGLKSTARSIEQKGKRRIKDIDEGDLEDDERSDGGSSAPSTPSKRARHRREDDEREDSQSPRPGPAILAHAPSSSSAFPHATTIPSGPPPAGPSTASRSYPGPPPFLWGSQRVDTSGSDVQPVYGPDAHPSQRHLWFAQQAAASSTPGPSSASAAPPALSTTSADSGASVFAAGSSAGPAPRQARPLTRQYNVLWSLDDPAAGLLNLGPVSSPRSRRSGETSAGPIASSATSTNPPPPPPQINQPVASGSTTSPRRSGRLQGGPSAGPSSAGAQASSSAASQPIASGSQVNATPGASTSAAIPPPPSSGSGSDPSTRVQFKSNAEQFFRREIWTRPAPPPPRNLQPRPLRRESERVGRDPVTGRLVAYDHEYETPDFSAARAAQAAEDVADIRRFAAAMQPPMLLEGEPEFVDGEDEEVVLGEHDDLPV</sequence>
<feature type="compositionally biased region" description="Low complexity" evidence="1">
    <location>
        <begin position="619"/>
        <end position="631"/>
    </location>
</feature>
<keyword evidence="3" id="KW-1185">Reference proteome</keyword>
<organism evidence="2 3">
    <name type="scientific">Marasmius crinis-equi</name>
    <dbReference type="NCBI Taxonomy" id="585013"/>
    <lineage>
        <taxon>Eukaryota</taxon>
        <taxon>Fungi</taxon>
        <taxon>Dikarya</taxon>
        <taxon>Basidiomycota</taxon>
        <taxon>Agaricomycotina</taxon>
        <taxon>Agaricomycetes</taxon>
        <taxon>Agaricomycetidae</taxon>
        <taxon>Agaricales</taxon>
        <taxon>Marasmiineae</taxon>
        <taxon>Marasmiaceae</taxon>
        <taxon>Marasmius</taxon>
    </lineage>
</organism>
<feature type="region of interest" description="Disordered" evidence="1">
    <location>
        <begin position="577"/>
        <end position="738"/>
    </location>
</feature>
<accession>A0ABR3FFD4</accession>
<comment type="caution">
    <text evidence="2">The sequence shown here is derived from an EMBL/GenBank/DDBJ whole genome shotgun (WGS) entry which is preliminary data.</text>
</comment>
<evidence type="ECO:0000256" key="1">
    <source>
        <dbReference type="SAM" id="MobiDB-lite"/>
    </source>
</evidence>
<feature type="region of interest" description="Disordered" evidence="1">
    <location>
        <begin position="270"/>
        <end position="561"/>
    </location>
</feature>
<feature type="compositionally biased region" description="Basic and acidic residues" evidence="1">
    <location>
        <begin position="725"/>
        <end position="734"/>
    </location>
</feature>
<feature type="compositionally biased region" description="Low complexity" evidence="1">
    <location>
        <begin position="517"/>
        <end position="556"/>
    </location>
</feature>
<feature type="compositionally biased region" description="Polar residues" evidence="1">
    <location>
        <begin position="329"/>
        <end position="339"/>
    </location>
</feature>